<gene>
    <name evidence="2" type="ORF">LNINA_LOCUS14988</name>
</gene>
<keyword evidence="3" id="KW-1185">Reference proteome</keyword>
<evidence type="ECO:0000256" key="1">
    <source>
        <dbReference type="SAM" id="SignalP"/>
    </source>
</evidence>
<dbReference type="Proteomes" id="UP001497472">
    <property type="component" value="Unassembled WGS sequence"/>
</dbReference>
<reference evidence="2 3" key="1">
    <citation type="submission" date="2023-11" db="EMBL/GenBank/DDBJ databases">
        <authorList>
            <person name="Okamura Y."/>
        </authorList>
    </citation>
    <scope>NUCLEOTIDE SEQUENCE [LARGE SCALE GENOMIC DNA]</scope>
</reference>
<proteinExistence type="predicted"/>
<protein>
    <recommendedName>
        <fullName evidence="4">Cuticle protein 16.5-like</fullName>
    </recommendedName>
</protein>
<evidence type="ECO:0000313" key="3">
    <source>
        <dbReference type="Proteomes" id="UP001497472"/>
    </source>
</evidence>
<dbReference type="AlphaFoldDB" id="A0AAV1K364"/>
<organism evidence="2 3">
    <name type="scientific">Leptosia nina</name>
    <dbReference type="NCBI Taxonomy" id="320188"/>
    <lineage>
        <taxon>Eukaryota</taxon>
        <taxon>Metazoa</taxon>
        <taxon>Ecdysozoa</taxon>
        <taxon>Arthropoda</taxon>
        <taxon>Hexapoda</taxon>
        <taxon>Insecta</taxon>
        <taxon>Pterygota</taxon>
        <taxon>Neoptera</taxon>
        <taxon>Endopterygota</taxon>
        <taxon>Lepidoptera</taxon>
        <taxon>Glossata</taxon>
        <taxon>Ditrysia</taxon>
        <taxon>Papilionoidea</taxon>
        <taxon>Pieridae</taxon>
        <taxon>Pierinae</taxon>
        <taxon>Leptosia</taxon>
    </lineage>
</organism>
<accession>A0AAV1K364</accession>
<sequence>MISLLVILAVLSAVSADPAVIISNGLLSSPYTSAAYIASPSSPLVVPAVAPVAPVASVPASSVGALPYTAVSDYRYSYGSALSYQDYAPVVSSAALSLPYTLPYAYASDWYYRK</sequence>
<evidence type="ECO:0000313" key="2">
    <source>
        <dbReference type="EMBL" id="CAK1556224.1"/>
    </source>
</evidence>
<dbReference type="EMBL" id="CAVLEF010000283">
    <property type="protein sequence ID" value="CAK1556224.1"/>
    <property type="molecule type" value="Genomic_DNA"/>
</dbReference>
<name>A0AAV1K364_9NEOP</name>
<comment type="caution">
    <text evidence="2">The sequence shown here is derived from an EMBL/GenBank/DDBJ whole genome shotgun (WGS) entry which is preliminary data.</text>
</comment>
<evidence type="ECO:0008006" key="4">
    <source>
        <dbReference type="Google" id="ProtNLM"/>
    </source>
</evidence>
<feature type="signal peptide" evidence="1">
    <location>
        <begin position="1"/>
        <end position="16"/>
    </location>
</feature>
<keyword evidence="1" id="KW-0732">Signal</keyword>
<feature type="chain" id="PRO_5043505646" description="Cuticle protein 16.5-like" evidence="1">
    <location>
        <begin position="17"/>
        <end position="114"/>
    </location>
</feature>